<name>A0AA39ZNW1_9PEZI</name>
<dbReference type="Pfam" id="PF11374">
    <property type="entry name" value="DUF3176"/>
    <property type="match status" value="1"/>
</dbReference>
<sequence length="620" mass="67909">MTNPQTTDVDDNHNERPLLDSDRPLAIESPPAESQGARLVNEKSNAAQAEEPWTPGFWPRFPWLASLSVLVSVVLTVLMIVVTVKADNSNVESWRVSPPVLLAIASTAVNILVHLALVKGASIAWWFRLMHPARQSRIQDIHWHWAAAGGLLNAIEAMFTTGISKTAIACSLTTIMAINAPLLQRALSVTTQESVLTGIQTGPIYAADRLPKHFGAILSRFKDIRIPTHDFGEITQHYLERSPILFTGNVTGIKGSYTTKIAAAGYHFNCTPAKKVEISGYGEGGWDYYTSTAVVLFSSSIAYYERSLAESSYKFVDPLLKYPTRSRPTNPGRHFYIDFRWKPKDGCLNKTHGIELQERQCELYPAVVKYPVLVSQNNTITLLPSPSALGDELVSLETFDEAMIDMDGRAASTHGGLALLLNHRFSANYSMRTHYTHETWEPTVEGYFAYERATYPNGKDCDRVFNDPAPVVYDAVREIGLRSALRAANSSDPTHGLVVEGDVRETIAVYVANFGFLYGAVAVTLLAALSVVPLYHGFWKLGREVSMSPLEVAKAFRPAQLEGVASNATAEGLLRGVGGRPVQYGVVEVEGGEWVLGMGDPGGTVHPDEMGERDSLEGDG</sequence>
<dbReference type="InterPro" id="IPR021514">
    <property type="entry name" value="DUF3176"/>
</dbReference>
<evidence type="ECO:0000256" key="1">
    <source>
        <dbReference type="SAM" id="MobiDB-lite"/>
    </source>
</evidence>
<feature type="transmembrane region" description="Helical" evidence="2">
    <location>
        <begin position="96"/>
        <end position="127"/>
    </location>
</feature>
<reference evidence="3" key="1">
    <citation type="submission" date="2023-06" db="EMBL/GenBank/DDBJ databases">
        <title>Genome-scale phylogeny and comparative genomics of the fungal order Sordariales.</title>
        <authorList>
            <consortium name="Lawrence Berkeley National Laboratory"/>
            <person name="Hensen N."/>
            <person name="Bonometti L."/>
            <person name="Westerberg I."/>
            <person name="Brannstrom I.O."/>
            <person name="Guillou S."/>
            <person name="Cros-Aarteil S."/>
            <person name="Calhoun S."/>
            <person name="Haridas S."/>
            <person name="Kuo A."/>
            <person name="Mondo S."/>
            <person name="Pangilinan J."/>
            <person name="Riley R."/>
            <person name="Labutti K."/>
            <person name="Andreopoulos B."/>
            <person name="Lipzen A."/>
            <person name="Chen C."/>
            <person name="Yanf M."/>
            <person name="Daum C."/>
            <person name="Ng V."/>
            <person name="Clum A."/>
            <person name="Steindorff A."/>
            <person name="Ohm R."/>
            <person name="Martin F."/>
            <person name="Silar P."/>
            <person name="Natvig D."/>
            <person name="Lalanne C."/>
            <person name="Gautier V."/>
            <person name="Ament-Velasquez S.L."/>
            <person name="Kruys A."/>
            <person name="Hutchinson M.I."/>
            <person name="Powell A.J."/>
            <person name="Barry K."/>
            <person name="Miller A.N."/>
            <person name="Grigoriev I.V."/>
            <person name="Debuchy R."/>
            <person name="Gladieux P."/>
            <person name="Thoren M.H."/>
            <person name="Johannesson H."/>
        </authorList>
    </citation>
    <scope>NUCLEOTIDE SEQUENCE</scope>
    <source>
        <strain evidence="3">CBS 307.81</strain>
    </source>
</reference>
<feature type="transmembrane region" description="Helical" evidence="2">
    <location>
        <begin position="516"/>
        <end position="538"/>
    </location>
</feature>
<dbReference type="PANTHER" id="PTHR37576">
    <property type="entry name" value="DEFECT AT LOW TEMPERATURE PROTEIN 1"/>
    <property type="match status" value="1"/>
</dbReference>
<keyword evidence="2" id="KW-0812">Transmembrane</keyword>
<feature type="region of interest" description="Disordered" evidence="1">
    <location>
        <begin position="1"/>
        <end position="45"/>
    </location>
</feature>
<dbReference type="Proteomes" id="UP001174997">
    <property type="component" value="Unassembled WGS sequence"/>
</dbReference>
<evidence type="ECO:0000313" key="3">
    <source>
        <dbReference type="EMBL" id="KAK0674669.1"/>
    </source>
</evidence>
<keyword evidence="2" id="KW-0472">Membrane</keyword>
<proteinExistence type="predicted"/>
<comment type="caution">
    <text evidence="3">The sequence shown here is derived from an EMBL/GenBank/DDBJ whole genome shotgun (WGS) entry which is preliminary data.</text>
</comment>
<feature type="region of interest" description="Disordered" evidence="1">
    <location>
        <begin position="598"/>
        <end position="620"/>
    </location>
</feature>
<protein>
    <submittedName>
        <fullName evidence="3">Uncharacterized protein</fullName>
    </submittedName>
</protein>
<dbReference type="AlphaFoldDB" id="A0AA39ZNW1"/>
<keyword evidence="4" id="KW-1185">Reference proteome</keyword>
<evidence type="ECO:0000256" key="2">
    <source>
        <dbReference type="SAM" id="Phobius"/>
    </source>
</evidence>
<feature type="compositionally biased region" description="Basic and acidic residues" evidence="1">
    <location>
        <begin position="10"/>
        <end position="25"/>
    </location>
</feature>
<dbReference type="EMBL" id="JAULSY010000001">
    <property type="protein sequence ID" value="KAK0674669.1"/>
    <property type="molecule type" value="Genomic_DNA"/>
</dbReference>
<evidence type="ECO:0000313" key="4">
    <source>
        <dbReference type="Proteomes" id="UP001174997"/>
    </source>
</evidence>
<keyword evidence="2" id="KW-1133">Transmembrane helix</keyword>
<dbReference type="PANTHER" id="PTHR37576:SF2">
    <property type="entry name" value="DEFECT AT LOW TEMPERATURE PROTEIN 1"/>
    <property type="match status" value="1"/>
</dbReference>
<feature type="transmembrane region" description="Helical" evidence="2">
    <location>
        <begin position="61"/>
        <end position="84"/>
    </location>
</feature>
<organism evidence="3 4">
    <name type="scientific">Cercophora samala</name>
    <dbReference type="NCBI Taxonomy" id="330535"/>
    <lineage>
        <taxon>Eukaryota</taxon>
        <taxon>Fungi</taxon>
        <taxon>Dikarya</taxon>
        <taxon>Ascomycota</taxon>
        <taxon>Pezizomycotina</taxon>
        <taxon>Sordariomycetes</taxon>
        <taxon>Sordariomycetidae</taxon>
        <taxon>Sordariales</taxon>
        <taxon>Lasiosphaeriaceae</taxon>
        <taxon>Cercophora</taxon>
    </lineage>
</organism>
<accession>A0AA39ZNW1</accession>
<feature type="compositionally biased region" description="Basic and acidic residues" evidence="1">
    <location>
        <begin position="606"/>
        <end position="620"/>
    </location>
</feature>
<gene>
    <name evidence="3" type="ORF">QBC41DRAFT_378373</name>
</gene>